<reference evidence="1" key="2">
    <citation type="submission" date="2020-09" db="EMBL/GenBank/DDBJ databases">
        <authorList>
            <person name="Sun Q."/>
            <person name="Zhou Y."/>
        </authorList>
    </citation>
    <scope>NUCLEOTIDE SEQUENCE</scope>
    <source>
        <strain evidence="1">CGMCC 1.15725</strain>
    </source>
</reference>
<dbReference type="InterPro" id="IPR029052">
    <property type="entry name" value="Metallo-depent_PP-like"/>
</dbReference>
<reference evidence="1" key="1">
    <citation type="journal article" date="2014" name="Int. J. Syst. Evol. Microbiol.">
        <title>Complete genome sequence of Corynebacterium casei LMG S-19264T (=DSM 44701T), isolated from a smear-ripened cheese.</title>
        <authorList>
            <consortium name="US DOE Joint Genome Institute (JGI-PGF)"/>
            <person name="Walter F."/>
            <person name="Albersmeier A."/>
            <person name="Kalinowski J."/>
            <person name="Ruckert C."/>
        </authorList>
    </citation>
    <scope>NUCLEOTIDE SEQUENCE</scope>
    <source>
        <strain evidence="1">CGMCC 1.15725</strain>
    </source>
</reference>
<accession>A0A8J3E595</accession>
<gene>
    <name evidence="1" type="ORF">GCM10011611_44870</name>
</gene>
<organism evidence="1 2">
    <name type="scientific">Aliidongia dinghuensis</name>
    <dbReference type="NCBI Taxonomy" id="1867774"/>
    <lineage>
        <taxon>Bacteria</taxon>
        <taxon>Pseudomonadati</taxon>
        <taxon>Pseudomonadota</taxon>
        <taxon>Alphaproteobacteria</taxon>
        <taxon>Rhodospirillales</taxon>
        <taxon>Dongiaceae</taxon>
        <taxon>Aliidongia</taxon>
    </lineage>
</organism>
<protein>
    <submittedName>
        <fullName evidence="1">Serine/threonine protein phosphatase</fullName>
    </submittedName>
</protein>
<keyword evidence="2" id="KW-1185">Reference proteome</keyword>
<dbReference type="SUPFAM" id="SSF56300">
    <property type="entry name" value="Metallo-dependent phosphatases"/>
    <property type="match status" value="1"/>
</dbReference>
<evidence type="ECO:0000313" key="1">
    <source>
        <dbReference type="EMBL" id="GGF33645.1"/>
    </source>
</evidence>
<evidence type="ECO:0000313" key="2">
    <source>
        <dbReference type="Proteomes" id="UP000646365"/>
    </source>
</evidence>
<dbReference type="EMBL" id="BMJQ01000012">
    <property type="protein sequence ID" value="GGF33645.1"/>
    <property type="molecule type" value="Genomic_DNA"/>
</dbReference>
<sequence length="272" mass="29766">MMSQPRTPPRRRFGILVGRRRVWAISSIHADVGRLRTIHGAIERRLQPGDALVYLGNMIGRGPAVRETIAELLSFRSFFIARPGAFASDLVYLRGSQEEMWQKLLELQFAPNPAEVYRWMLDHGLAATLDGYGIDRQQGLTASRDGPVAITRWTNAVRSAVNGAPGHGNLLTALRRAAYTAGNELLFVHAGIDPTRPLTAQHDSFWWGGGGFLDLTEPYGGFVKVVRGFDRHHGGLQQAPFAISMDRGCGFGGPLAAACLTLDGQVDEAYEA</sequence>
<comment type="caution">
    <text evidence="1">The sequence shown here is derived from an EMBL/GenBank/DDBJ whole genome shotgun (WGS) entry which is preliminary data.</text>
</comment>
<proteinExistence type="predicted"/>
<dbReference type="Gene3D" id="3.60.21.10">
    <property type="match status" value="1"/>
</dbReference>
<dbReference type="Proteomes" id="UP000646365">
    <property type="component" value="Unassembled WGS sequence"/>
</dbReference>
<dbReference type="AlphaFoldDB" id="A0A8J3E595"/>
<dbReference type="RefSeq" id="WP_229743877.1">
    <property type="nucleotide sequence ID" value="NZ_BMJQ01000012.1"/>
</dbReference>
<name>A0A8J3E595_9PROT</name>